<keyword evidence="1 4" id="KW-0479">Metal-binding</keyword>
<dbReference type="InterPro" id="IPR013154">
    <property type="entry name" value="ADH-like_N"/>
</dbReference>
<dbReference type="SUPFAM" id="SSF51735">
    <property type="entry name" value="NAD(P)-binding Rossmann-fold domains"/>
    <property type="match status" value="1"/>
</dbReference>
<dbReference type="InterPro" id="IPR013149">
    <property type="entry name" value="ADH-like_C"/>
</dbReference>
<keyword evidence="3 6" id="KW-0560">Oxidoreductase</keyword>
<dbReference type="PANTHER" id="PTHR43401">
    <property type="entry name" value="L-THREONINE 3-DEHYDROGENASE"/>
    <property type="match status" value="1"/>
</dbReference>
<proteinExistence type="inferred from homology"/>
<dbReference type="GO" id="GO:0008270">
    <property type="term" value="F:zinc ion binding"/>
    <property type="evidence" value="ECO:0007669"/>
    <property type="project" value="InterPro"/>
</dbReference>
<sequence length="345" mass="37019">MDALVKTTAGAGLELRQVSVPEPGPGEVLIKVHKTAICGTDVHIYNWDPWAQLHIKPPMTIGHEYVGEIFALGAGVTGLEVGQRVSGEGHITCGHCRNCHNGNIQWCKNTSGVGVDRDGAFAEYVCIPASNVILIPQNLPEDVVAFFDAVGNAAHTALIWNLVGEDVLITGAGPIGMIAAGICKYAGARRVVITDVNDYRLELARRMGADAAVNVARDDLTETMHKQGLVEGFDIGLEMSGSGAALHQMIDVMRNGGKISLLGIANQPVPMDMNGIICKGLTLQGIYGRKMDNWHQMSYMVQGGLDLSPVITHRFHYTQFQEGFDAMNSGKSGKVILDWTGESGE</sequence>
<dbReference type="InterPro" id="IPR020843">
    <property type="entry name" value="ER"/>
</dbReference>
<comment type="caution">
    <text evidence="6">The sequence shown here is derived from an EMBL/GenBank/DDBJ whole genome shotgun (WGS) entry which is preliminary data.</text>
</comment>
<dbReference type="SUPFAM" id="SSF50129">
    <property type="entry name" value="GroES-like"/>
    <property type="match status" value="1"/>
</dbReference>
<dbReference type="PROSITE" id="PS00059">
    <property type="entry name" value="ADH_ZINC"/>
    <property type="match status" value="1"/>
</dbReference>
<comment type="cofactor">
    <cofactor evidence="4">
        <name>Zn(2+)</name>
        <dbReference type="ChEBI" id="CHEBI:29105"/>
    </cofactor>
</comment>
<protein>
    <submittedName>
        <fullName evidence="6">L-threonine 3-dehydrogenase</fullName>
        <ecNumber evidence="6">1.1.1.103</ecNumber>
    </submittedName>
</protein>
<dbReference type="InterPro" id="IPR050129">
    <property type="entry name" value="Zn_alcohol_dh"/>
</dbReference>
<keyword evidence="7" id="KW-1185">Reference proteome</keyword>
<dbReference type="Proteomes" id="UP000607645">
    <property type="component" value="Unassembled WGS sequence"/>
</dbReference>
<dbReference type="NCBIfam" id="NF003808">
    <property type="entry name" value="PRK05396.1"/>
    <property type="match status" value="1"/>
</dbReference>
<dbReference type="GO" id="GO:0008743">
    <property type="term" value="F:L-threonine 3-dehydrogenase activity"/>
    <property type="evidence" value="ECO:0007669"/>
    <property type="project" value="UniProtKB-EC"/>
</dbReference>
<dbReference type="SMART" id="SM00829">
    <property type="entry name" value="PKS_ER"/>
    <property type="match status" value="1"/>
</dbReference>
<evidence type="ECO:0000313" key="7">
    <source>
        <dbReference type="Proteomes" id="UP000607645"/>
    </source>
</evidence>
<dbReference type="RefSeq" id="WP_155149317.1">
    <property type="nucleotide sequence ID" value="NZ_JACOPQ010000005.1"/>
</dbReference>
<dbReference type="Gene3D" id="3.90.180.10">
    <property type="entry name" value="Medium-chain alcohol dehydrogenases, catalytic domain"/>
    <property type="match status" value="1"/>
</dbReference>
<dbReference type="InterPro" id="IPR002328">
    <property type="entry name" value="ADH_Zn_CS"/>
</dbReference>
<dbReference type="EMBL" id="JACOPQ010000005">
    <property type="protein sequence ID" value="MBC5736851.1"/>
    <property type="molecule type" value="Genomic_DNA"/>
</dbReference>
<dbReference type="Pfam" id="PF08240">
    <property type="entry name" value="ADH_N"/>
    <property type="match status" value="1"/>
</dbReference>
<reference evidence="6" key="1">
    <citation type="submission" date="2020-08" db="EMBL/GenBank/DDBJ databases">
        <title>Genome public.</title>
        <authorList>
            <person name="Liu C."/>
            <person name="Sun Q."/>
        </authorList>
    </citation>
    <scope>NUCLEOTIDE SEQUENCE</scope>
    <source>
        <strain evidence="6">NSJ-52</strain>
    </source>
</reference>
<name>A0A8J6MCH2_9FIRM</name>
<evidence type="ECO:0000313" key="6">
    <source>
        <dbReference type="EMBL" id="MBC5736851.1"/>
    </source>
</evidence>
<gene>
    <name evidence="6" type="primary">tdh</name>
    <name evidence="6" type="ORF">H8S62_07470</name>
</gene>
<keyword evidence="2 4" id="KW-0862">Zinc</keyword>
<dbReference type="Pfam" id="PF00107">
    <property type="entry name" value="ADH_zinc_N"/>
    <property type="match status" value="1"/>
</dbReference>
<evidence type="ECO:0000256" key="2">
    <source>
        <dbReference type="ARBA" id="ARBA00022833"/>
    </source>
</evidence>
<dbReference type="InterPro" id="IPR036291">
    <property type="entry name" value="NAD(P)-bd_dom_sf"/>
</dbReference>
<accession>A0A8J6MCH2</accession>
<evidence type="ECO:0000259" key="5">
    <source>
        <dbReference type="SMART" id="SM00829"/>
    </source>
</evidence>
<evidence type="ECO:0000256" key="4">
    <source>
        <dbReference type="RuleBase" id="RU361277"/>
    </source>
</evidence>
<evidence type="ECO:0000256" key="1">
    <source>
        <dbReference type="ARBA" id="ARBA00022723"/>
    </source>
</evidence>
<feature type="domain" description="Enoyl reductase (ER)" evidence="5">
    <location>
        <begin position="10"/>
        <end position="337"/>
    </location>
</feature>
<dbReference type="AlphaFoldDB" id="A0A8J6MCH2"/>
<dbReference type="InterPro" id="IPR011032">
    <property type="entry name" value="GroES-like_sf"/>
</dbReference>
<dbReference type="Gene3D" id="3.40.50.720">
    <property type="entry name" value="NAD(P)-binding Rossmann-like Domain"/>
    <property type="match status" value="1"/>
</dbReference>
<dbReference type="PANTHER" id="PTHR43401:SF2">
    <property type="entry name" value="L-THREONINE 3-DEHYDROGENASE"/>
    <property type="match status" value="1"/>
</dbReference>
<dbReference type="EC" id="1.1.1.103" evidence="6"/>
<evidence type="ECO:0000256" key="3">
    <source>
        <dbReference type="ARBA" id="ARBA00023002"/>
    </source>
</evidence>
<organism evidence="6 7">
    <name type="scientific">Lawsonibacter faecis</name>
    <dbReference type="NCBI Taxonomy" id="2763052"/>
    <lineage>
        <taxon>Bacteria</taxon>
        <taxon>Bacillati</taxon>
        <taxon>Bacillota</taxon>
        <taxon>Clostridia</taxon>
        <taxon>Eubacteriales</taxon>
        <taxon>Oscillospiraceae</taxon>
        <taxon>Lawsonibacter</taxon>
    </lineage>
</organism>
<comment type="similarity">
    <text evidence="4">Belongs to the zinc-containing alcohol dehydrogenase family.</text>
</comment>